<dbReference type="EMBL" id="QGDH01000054">
    <property type="protein sequence ID" value="RAR11809.1"/>
    <property type="molecule type" value="Genomic_DNA"/>
</dbReference>
<dbReference type="Proteomes" id="UP000249619">
    <property type="component" value="Unassembled WGS sequence"/>
</dbReference>
<comment type="similarity">
    <text evidence="1">Belongs to the short-chain dehydrogenases/reductases (SDR) family.</text>
</comment>
<organism evidence="4 5">
    <name type="scientific">Stemphylium lycopersici</name>
    <name type="common">Tomato gray leaf spot disease fungus</name>
    <name type="synonym">Thyrospora lycopersici</name>
    <dbReference type="NCBI Taxonomy" id="183478"/>
    <lineage>
        <taxon>Eukaryota</taxon>
        <taxon>Fungi</taxon>
        <taxon>Dikarya</taxon>
        <taxon>Ascomycota</taxon>
        <taxon>Pezizomycotina</taxon>
        <taxon>Dothideomycetes</taxon>
        <taxon>Pleosporomycetidae</taxon>
        <taxon>Pleosporales</taxon>
        <taxon>Pleosporineae</taxon>
        <taxon>Pleosporaceae</taxon>
        <taxon>Stemphylium</taxon>
    </lineage>
</organism>
<dbReference type="PRINTS" id="PR00081">
    <property type="entry name" value="GDHRDH"/>
</dbReference>
<gene>
    <name evidence="4" type="ORF">DDE83_004406</name>
</gene>
<dbReference type="GO" id="GO:0016491">
    <property type="term" value="F:oxidoreductase activity"/>
    <property type="evidence" value="ECO:0007669"/>
    <property type="project" value="UniProtKB-KW"/>
</dbReference>
<accession>A0A364N4R3</accession>
<evidence type="ECO:0000256" key="2">
    <source>
        <dbReference type="ARBA" id="ARBA00022857"/>
    </source>
</evidence>
<dbReference type="CDD" id="cd05233">
    <property type="entry name" value="SDR_c"/>
    <property type="match status" value="1"/>
</dbReference>
<dbReference type="InterPro" id="IPR002347">
    <property type="entry name" value="SDR_fam"/>
</dbReference>
<keyword evidence="2" id="KW-0521">NADP</keyword>
<dbReference type="SUPFAM" id="SSF51735">
    <property type="entry name" value="NAD(P)-binding Rossmann-fold domains"/>
    <property type="match status" value="1"/>
</dbReference>
<evidence type="ECO:0000256" key="3">
    <source>
        <dbReference type="ARBA" id="ARBA00023002"/>
    </source>
</evidence>
<evidence type="ECO:0000313" key="4">
    <source>
        <dbReference type="EMBL" id="RAR11809.1"/>
    </source>
</evidence>
<dbReference type="NCBIfam" id="NF005559">
    <property type="entry name" value="PRK07231.1"/>
    <property type="match status" value="1"/>
</dbReference>
<name>A0A364N4R3_STELY</name>
<evidence type="ECO:0000313" key="5">
    <source>
        <dbReference type="Proteomes" id="UP000249619"/>
    </source>
</evidence>
<dbReference type="InterPro" id="IPR036291">
    <property type="entry name" value="NAD(P)-bd_dom_sf"/>
</dbReference>
<protein>
    <submittedName>
        <fullName evidence="4">Short-chain dehydrogenase/reductase-like protein</fullName>
    </submittedName>
</protein>
<proteinExistence type="inferred from homology"/>
<dbReference type="FunFam" id="3.40.50.720:FF:000084">
    <property type="entry name" value="Short-chain dehydrogenase reductase"/>
    <property type="match status" value="1"/>
</dbReference>
<dbReference type="STRING" id="183478.A0A364N4R3"/>
<dbReference type="PANTHER" id="PTHR24321">
    <property type="entry name" value="DEHYDROGENASES, SHORT CHAIN"/>
    <property type="match status" value="1"/>
</dbReference>
<reference evidence="5" key="1">
    <citation type="submission" date="2018-05" db="EMBL/GenBank/DDBJ databases">
        <title>Draft genome sequence of Stemphylium lycopersici strain CIDEFI 213.</title>
        <authorList>
            <person name="Medina R."/>
            <person name="Franco M.E.E."/>
            <person name="Lucentini C.G."/>
            <person name="Saparrat M.C.N."/>
            <person name="Balatti P.A."/>
        </authorList>
    </citation>
    <scope>NUCLEOTIDE SEQUENCE [LARGE SCALE GENOMIC DNA]</scope>
    <source>
        <strain evidence="5">CIDEFI 213</strain>
    </source>
</reference>
<keyword evidence="3" id="KW-0560">Oxidoreductase</keyword>
<dbReference type="AlphaFoldDB" id="A0A364N4R3"/>
<dbReference type="Gene3D" id="3.40.50.720">
    <property type="entry name" value="NAD(P)-binding Rossmann-like Domain"/>
    <property type="match status" value="1"/>
</dbReference>
<dbReference type="Pfam" id="PF13561">
    <property type="entry name" value="adh_short_C2"/>
    <property type="match status" value="1"/>
</dbReference>
<dbReference type="PANTHER" id="PTHR24321:SF11">
    <property type="entry name" value="BLR0893 PROTEIN"/>
    <property type="match status" value="1"/>
</dbReference>
<keyword evidence="5" id="KW-1185">Reference proteome</keyword>
<evidence type="ECO:0000256" key="1">
    <source>
        <dbReference type="ARBA" id="ARBA00006484"/>
    </source>
</evidence>
<comment type="caution">
    <text evidence="4">The sequence shown here is derived from an EMBL/GenBank/DDBJ whole genome shotgun (WGS) entry which is preliminary data.</text>
</comment>
<dbReference type="PRINTS" id="PR00080">
    <property type="entry name" value="SDRFAMILY"/>
</dbReference>
<sequence length="277" mass="29169">MPGRLHNKTAIITGASSGIGRAIALAFASEGASLVCADLHSTPRTEYATDASPASTTVEEAQARGARAIFVKCNTTSSADMQALIQKTVEEYGRLDIMVNNAGISVEASEHGMRPIWEYEEEAFEKTMGVNVKGVFLGIKYAAGQMMKQEPGPTGDKGWIINISSIYGLRAMKNSCGYITSKHAVLGLTKASALDCAPHRIHVNALCPGYTATAFISGILGPGVEQSQFRAAVEARHPFKGLGTPQDVARAAVFLASEDAAWVTGVGLPVDGGFSCM</sequence>